<sequence length="40" mass="4941">MTCHILRRVFFILLQQTQYRAVSHPRKLKLMLVQKPKDFR</sequence>
<reference evidence="1" key="1">
    <citation type="journal article" date="2023" name="Microbiome">
        <title>Phages are unrecognized players in the ecology of the oral pathogen Porphyromonas gingivalis.</title>
        <authorList>
            <person name="Matrishin C.B."/>
            <person name="Haase E.M."/>
            <person name="Dewhirst F.E."/>
            <person name="Mark Welch J.L."/>
            <person name="Miranda-Sanchez F."/>
            <person name="Chen T."/>
            <person name="MacFarland D.C."/>
            <person name="Kauffman K.M."/>
        </authorList>
    </citation>
    <scope>NUCLEOTIDE SEQUENCE</scope>
</reference>
<protein>
    <submittedName>
        <fullName evidence="1">Uncharacterized protein</fullName>
    </submittedName>
</protein>
<dbReference type="EMBL" id="BK068109">
    <property type="protein sequence ID" value="DBA56130.1"/>
    <property type="molecule type" value="Genomic_DNA"/>
</dbReference>
<proteinExistence type="predicted"/>
<accession>A0AAT9J980</accession>
<organism evidence="1">
    <name type="scientific">Porphyromonas phage phage028a_KCOM2799</name>
    <dbReference type="NCBI Taxonomy" id="3154118"/>
    <lineage>
        <taxon>Viruses</taxon>
        <taxon>Duplodnaviria</taxon>
        <taxon>Heunggongvirae</taxon>
        <taxon>Uroviricota</taxon>
        <taxon>Caudoviricetes</taxon>
        <taxon>Nixviridae</taxon>
        <taxon>Haasevirus</taxon>
        <taxon>Haasevirus pging00U</taxon>
    </lineage>
</organism>
<reference evidence="1" key="2">
    <citation type="submission" date="2024-05" db="EMBL/GenBank/DDBJ databases">
        <authorList>
            <person name="Matrishin C.B."/>
            <person name="Kauffman K.M."/>
        </authorList>
    </citation>
    <scope>NUCLEOTIDE SEQUENCE</scope>
</reference>
<name>A0AAT9J980_9CAUD</name>
<evidence type="ECO:0000313" key="1">
    <source>
        <dbReference type="EMBL" id="DBA56130.1"/>
    </source>
</evidence>